<gene>
    <name evidence="2" type="ORF">EPA99_15775</name>
</gene>
<accession>A0A4Q1JTJ8</accession>
<keyword evidence="1" id="KW-0472">Membrane</keyword>
<keyword evidence="1" id="KW-0812">Transmembrane</keyword>
<dbReference type="Gene3D" id="3.30.420.380">
    <property type="match status" value="1"/>
</dbReference>
<dbReference type="Pfam" id="PF05137">
    <property type="entry name" value="PilN"/>
    <property type="match status" value="1"/>
</dbReference>
<dbReference type="EMBL" id="SAWZ01000010">
    <property type="protein sequence ID" value="RXR01478.1"/>
    <property type="molecule type" value="Genomic_DNA"/>
</dbReference>
<evidence type="ECO:0000256" key="1">
    <source>
        <dbReference type="SAM" id="Phobius"/>
    </source>
</evidence>
<dbReference type="OrthoDB" id="5621075at2"/>
<name>A0A4Q1JTJ8_9GAMM</name>
<dbReference type="AlphaFoldDB" id="A0A4Q1JTJ8"/>
<reference evidence="2 3" key="1">
    <citation type="submission" date="2019-01" db="EMBL/GenBank/DDBJ databases">
        <title>Pseudoxanthomonas composti sp. nov., isolated from compost.</title>
        <authorList>
            <person name="Yang G."/>
        </authorList>
    </citation>
    <scope>NUCLEOTIDE SEQUENCE [LARGE SCALE GENOMIC DNA]</scope>
    <source>
        <strain evidence="2 3">GSS15</strain>
    </source>
</reference>
<keyword evidence="3" id="KW-1185">Reference proteome</keyword>
<dbReference type="Proteomes" id="UP000289784">
    <property type="component" value="Unassembled WGS sequence"/>
</dbReference>
<dbReference type="SUPFAM" id="SSF53067">
    <property type="entry name" value="Actin-like ATPase domain"/>
    <property type="match status" value="1"/>
</dbReference>
<organism evidence="2 3">
    <name type="scientific">Pseudoxanthomonas composti</name>
    <dbReference type="NCBI Taxonomy" id="2137479"/>
    <lineage>
        <taxon>Bacteria</taxon>
        <taxon>Pseudomonadati</taxon>
        <taxon>Pseudomonadota</taxon>
        <taxon>Gammaproteobacteria</taxon>
        <taxon>Lysobacterales</taxon>
        <taxon>Lysobacteraceae</taxon>
        <taxon>Pseudoxanthomonas</taxon>
    </lineage>
</organism>
<evidence type="ECO:0000313" key="3">
    <source>
        <dbReference type="Proteomes" id="UP000289784"/>
    </source>
</evidence>
<dbReference type="InterPro" id="IPR043129">
    <property type="entry name" value="ATPase_NBD"/>
</dbReference>
<proteinExistence type="predicted"/>
<protein>
    <submittedName>
        <fullName evidence="2">General secretion pathway protein GspL</fullName>
    </submittedName>
</protein>
<dbReference type="PANTHER" id="PTHR40278">
    <property type="entry name" value="DNA UTILIZATION PROTEIN HOFN"/>
    <property type="match status" value="1"/>
</dbReference>
<feature type="transmembrane region" description="Helical" evidence="1">
    <location>
        <begin position="205"/>
        <end position="225"/>
    </location>
</feature>
<keyword evidence="1" id="KW-1133">Transmembrane helix</keyword>
<comment type="caution">
    <text evidence="2">The sequence shown here is derived from an EMBL/GenBank/DDBJ whole genome shotgun (WGS) entry which is preliminary data.</text>
</comment>
<dbReference type="InterPro" id="IPR007813">
    <property type="entry name" value="PilN"/>
</dbReference>
<dbReference type="PANTHER" id="PTHR40278:SF1">
    <property type="entry name" value="DNA UTILIZATION PROTEIN HOFN"/>
    <property type="match status" value="1"/>
</dbReference>
<dbReference type="InterPro" id="IPR052534">
    <property type="entry name" value="Extracell_DNA_Util/SecSys_Comp"/>
</dbReference>
<sequence>MEARGAALVERVRLFLAWWKRSLLLCLPRSWRRVLGLGDDRVLIYLRDAALVLDRDTGDAVTALAELPAEAQALPDSLLGARLAALPRWAVLPAHVALRRRLRLPAAAAGRLRDVVGFEIDRQTPFTADAVHYDARVLERREDGRLEVELVVVPREAVQRVVTQLTPLSGELAGVDVFDELHQPLRVNLLPAAQRGRRGSGQRSISLVLAAVAVIALLGAASIVLDNRRDAATALEAQVRSRAEAARTVALKRQQLVDLIDGNTFLAQRRTALPATLQVLDELTQRLPDGTYLEKVSIENNRLLVIGLSSEAASLVGRMEGAPYWRNPALSGALQPDPRVRRDRFSMVAELVPPPRLSAASTPAGAAAPGARR</sequence>
<evidence type="ECO:0000313" key="2">
    <source>
        <dbReference type="EMBL" id="RXR01478.1"/>
    </source>
</evidence>